<sequence>MPFAHSFTGVTPPARYDGLPWTHILIEEATAATGPWTLIDSQTVPVDATPETPNPVNVTTTAATVATGWFRLRFRDAANALSGYTVPILSPSTASGTPLTTLERVRRFLQLQPGDTDQDATIVELIDSASRVIIDEYQREFAGGPTAAARTFEFDREAPYVSLEPYDLRTLTSVTLAGVTLTNGTDFRTRPLPARHGVTTGLLVQNTTSTRTADRYAPLVVTGDWGFATIPSDVEHWATVTVATWLRRDVAAFNATFSIAEDRVERPRALPDAARAGLEHYRRFYA</sequence>
<reference evidence="1 2" key="1">
    <citation type="submission" date="2018-03" db="EMBL/GenBank/DDBJ databases">
        <title>Aquarubrobacter algicola gen. nov., sp. nov., a novel actinobacterium isolated from shallow eutrophic lake during the end of cyanobacterial harmful algal blooms.</title>
        <authorList>
            <person name="Chun S.J."/>
        </authorList>
    </citation>
    <scope>NUCLEOTIDE SEQUENCE [LARGE SCALE GENOMIC DNA]</scope>
    <source>
        <strain evidence="1 2">Seoho-28</strain>
    </source>
</reference>
<evidence type="ECO:0000313" key="1">
    <source>
        <dbReference type="EMBL" id="PTL55751.1"/>
    </source>
</evidence>
<evidence type="ECO:0000313" key="2">
    <source>
        <dbReference type="Proteomes" id="UP000240739"/>
    </source>
</evidence>
<dbReference type="EMBL" id="PYYB01000003">
    <property type="protein sequence ID" value="PTL55751.1"/>
    <property type="molecule type" value="Genomic_DNA"/>
</dbReference>
<keyword evidence="2" id="KW-1185">Reference proteome</keyword>
<organism evidence="1 2">
    <name type="scientific">Paraconexibacter algicola</name>
    <dbReference type="NCBI Taxonomy" id="2133960"/>
    <lineage>
        <taxon>Bacteria</taxon>
        <taxon>Bacillati</taxon>
        <taxon>Actinomycetota</taxon>
        <taxon>Thermoleophilia</taxon>
        <taxon>Solirubrobacterales</taxon>
        <taxon>Paraconexibacteraceae</taxon>
        <taxon>Paraconexibacter</taxon>
    </lineage>
</organism>
<gene>
    <name evidence="1" type="ORF">C7Y72_19165</name>
</gene>
<proteinExistence type="predicted"/>
<comment type="caution">
    <text evidence="1">The sequence shown here is derived from an EMBL/GenBank/DDBJ whole genome shotgun (WGS) entry which is preliminary data.</text>
</comment>
<protein>
    <submittedName>
        <fullName evidence="1">Uncharacterized protein</fullName>
    </submittedName>
</protein>
<dbReference type="RefSeq" id="WP_107570794.1">
    <property type="nucleotide sequence ID" value="NZ_PYYB01000003.1"/>
</dbReference>
<dbReference type="Proteomes" id="UP000240739">
    <property type="component" value="Unassembled WGS sequence"/>
</dbReference>
<name>A0A2T4UE30_9ACTN</name>
<dbReference type="AlphaFoldDB" id="A0A2T4UE30"/>
<accession>A0A2T4UE30</accession>